<protein>
    <submittedName>
        <fullName evidence="8">Major facilitator superfamily domain-containing protein</fullName>
    </submittedName>
</protein>
<keyword evidence="3 6" id="KW-1133">Transmembrane helix</keyword>
<evidence type="ECO:0000256" key="6">
    <source>
        <dbReference type="SAM" id="Phobius"/>
    </source>
</evidence>
<evidence type="ECO:0000256" key="2">
    <source>
        <dbReference type="ARBA" id="ARBA00022692"/>
    </source>
</evidence>
<dbReference type="InterPro" id="IPR011701">
    <property type="entry name" value="MFS"/>
</dbReference>
<dbReference type="SUPFAM" id="SSF103473">
    <property type="entry name" value="MFS general substrate transporter"/>
    <property type="match status" value="1"/>
</dbReference>
<feature type="transmembrane region" description="Helical" evidence="6">
    <location>
        <begin position="372"/>
        <end position="393"/>
    </location>
</feature>
<keyword evidence="9" id="KW-1185">Reference proteome</keyword>
<dbReference type="PANTHER" id="PTHR23502">
    <property type="entry name" value="MAJOR FACILITATOR SUPERFAMILY"/>
    <property type="match status" value="1"/>
</dbReference>
<evidence type="ECO:0000256" key="4">
    <source>
        <dbReference type="ARBA" id="ARBA00023136"/>
    </source>
</evidence>
<comment type="caution">
    <text evidence="8">The sequence shown here is derived from an EMBL/GenBank/DDBJ whole genome shotgun (WGS) entry which is preliminary data.</text>
</comment>
<dbReference type="InterPro" id="IPR020846">
    <property type="entry name" value="MFS_dom"/>
</dbReference>
<reference evidence="8" key="1">
    <citation type="submission" date="2020-11" db="EMBL/GenBank/DDBJ databases">
        <authorList>
            <consortium name="DOE Joint Genome Institute"/>
            <person name="Ahrendt S."/>
            <person name="Riley R."/>
            <person name="Andreopoulos W."/>
            <person name="LaButti K."/>
            <person name="Pangilinan J."/>
            <person name="Ruiz-duenas F.J."/>
            <person name="Barrasa J.M."/>
            <person name="Sanchez-Garcia M."/>
            <person name="Camarero S."/>
            <person name="Miyauchi S."/>
            <person name="Serrano A."/>
            <person name="Linde D."/>
            <person name="Babiker R."/>
            <person name="Drula E."/>
            <person name="Ayuso-Fernandez I."/>
            <person name="Pacheco R."/>
            <person name="Padilla G."/>
            <person name="Ferreira P."/>
            <person name="Barriuso J."/>
            <person name="Kellner H."/>
            <person name="Castanera R."/>
            <person name="Alfaro M."/>
            <person name="Ramirez L."/>
            <person name="Pisabarro A.G."/>
            <person name="Kuo A."/>
            <person name="Tritt A."/>
            <person name="Lipzen A."/>
            <person name="He G."/>
            <person name="Yan M."/>
            <person name="Ng V."/>
            <person name="Cullen D."/>
            <person name="Martin F."/>
            <person name="Rosso M.-N."/>
            <person name="Henrissat B."/>
            <person name="Hibbett D."/>
            <person name="Martinez A.T."/>
            <person name="Grigoriev I.V."/>
        </authorList>
    </citation>
    <scope>NUCLEOTIDE SEQUENCE</scope>
    <source>
        <strain evidence="8">AH 44721</strain>
    </source>
</reference>
<evidence type="ECO:0000259" key="7">
    <source>
        <dbReference type="PROSITE" id="PS50850"/>
    </source>
</evidence>
<dbReference type="AlphaFoldDB" id="A0A9P5NI38"/>
<feature type="transmembrane region" description="Helical" evidence="6">
    <location>
        <begin position="134"/>
        <end position="152"/>
    </location>
</feature>
<keyword evidence="4 6" id="KW-0472">Membrane</keyword>
<dbReference type="Gene3D" id="1.20.1250.20">
    <property type="entry name" value="MFS general substrate transporter like domains"/>
    <property type="match status" value="1"/>
</dbReference>
<dbReference type="Pfam" id="PF07690">
    <property type="entry name" value="MFS_1"/>
    <property type="match status" value="1"/>
</dbReference>
<name>A0A9P5NI38_GYMJU</name>
<dbReference type="OrthoDB" id="2585655at2759"/>
<feature type="region of interest" description="Disordered" evidence="5">
    <location>
        <begin position="1"/>
        <end position="27"/>
    </location>
</feature>
<dbReference type="GO" id="GO:0022857">
    <property type="term" value="F:transmembrane transporter activity"/>
    <property type="evidence" value="ECO:0007669"/>
    <property type="project" value="InterPro"/>
</dbReference>
<evidence type="ECO:0000313" key="9">
    <source>
        <dbReference type="Proteomes" id="UP000724874"/>
    </source>
</evidence>
<dbReference type="Proteomes" id="UP000724874">
    <property type="component" value="Unassembled WGS sequence"/>
</dbReference>
<feature type="transmembrane region" description="Helical" evidence="6">
    <location>
        <begin position="164"/>
        <end position="185"/>
    </location>
</feature>
<sequence length="566" mass="61520">MQYSDATDEQGAVTSAPKQPKPALVRSRTKASDVLSITPTLVAEPCYDVEHAPVDNDPRAWSNARKTFTLILISVASMIATICSTIQNPVAEQIEADLSATGSQFSLDISTFILIQGLVPLIWNTIYEMKGSKFVYVFSLVLFTIANIFLALSRHFGAVIGLRGLQAAGSSAVMAIGPASIADIFELEERGQKMGIYNVALLLGPALGPIFGGSLASIWNWRAIFWFLTLVLGMMLLAFAFFFRDTFRRERSLTFQNMLKQRIKNLLQTPSPKWKSSIPDDGPEYKSGTIVDIEKTFATQASPQSGDPSHPCSSQIRLVTTNAILLKPLLLVVQRKANLLVLLSSGLFFAYGFLIHYATARTLSESFNYDPIKIGLVITLSYGTGCVLGGILGGRLSDRELRRLTLVNGGQSYPEMRLKSTIICACLFPMIVVGFGWLSQKSAHISVIVVKLFLGGFLNNWLFSIIMAYIIDANPGRSSTAAVAASAFRGVLAFTAAETAVPLQDNLGNGWLFTIWSGILSLAGVCTLIVWLKGAQWRGQYESPAAKENEIGITLPSTPKTGSTFA</sequence>
<dbReference type="InterPro" id="IPR036259">
    <property type="entry name" value="MFS_trans_sf"/>
</dbReference>
<feature type="transmembrane region" description="Helical" evidence="6">
    <location>
        <begin position="224"/>
        <end position="243"/>
    </location>
</feature>
<keyword evidence="2 6" id="KW-0812">Transmembrane</keyword>
<dbReference type="PANTHER" id="PTHR23502:SF5">
    <property type="entry name" value="QUINIDINE RESISTANCE PROTEIN 3"/>
    <property type="match status" value="1"/>
</dbReference>
<evidence type="ECO:0000256" key="3">
    <source>
        <dbReference type="ARBA" id="ARBA00022989"/>
    </source>
</evidence>
<evidence type="ECO:0000256" key="5">
    <source>
        <dbReference type="SAM" id="MobiDB-lite"/>
    </source>
</evidence>
<feature type="transmembrane region" description="Helical" evidence="6">
    <location>
        <begin position="421"/>
        <end position="439"/>
    </location>
</feature>
<comment type="subcellular location">
    <subcellularLocation>
        <location evidence="1">Membrane</location>
        <topology evidence="1">Multi-pass membrane protein</topology>
    </subcellularLocation>
</comment>
<evidence type="ECO:0000313" key="8">
    <source>
        <dbReference type="EMBL" id="KAF8884888.1"/>
    </source>
</evidence>
<accession>A0A9P5NI38</accession>
<dbReference type="PROSITE" id="PS50850">
    <property type="entry name" value="MFS"/>
    <property type="match status" value="1"/>
</dbReference>
<feature type="transmembrane region" description="Helical" evidence="6">
    <location>
        <begin position="107"/>
        <end position="127"/>
    </location>
</feature>
<feature type="transmembrane region" description="Helical" evidence="6">
    <location>
        <begin position="339"/>
        <end position="360"/>
    </location>
</feature>
<dbReference type="EMBL" id="JADNYJ010000105">
    <property type="protein sequence ID" value="KAF8884888.1"/>
    <property type="molecule type" value="Genomic_DNA"/>
</dbReference>
<feature type="transmembrane region" description="Helical" evidence="6">
    <location>
        <begin position="68"/>
        <end position="87"/>
    </location>
</feature>
<feature type="transmembrane region" description="Helical" evidence="6">
    <location>
        <begin position="197"/>
        <end position="218"/>
    </location>
</feature>
<gene>
    <name evidence="8" type="ORF">CPB84DRAFT_1850519</name>
</gene>
<feature type="transmembrane region" description="Helical" evidence="6">
    <location>
        <begin position="513"/>
        <end position="532"/>
    </location>
</feature>
<feature type="transmembrane region" description="Helical" evidence="6">
    <location>
        <begin position="445"/>
        <end position="470"/>
    </location>
</feature>
<dbReference type="Gene3D" id="1.20.1720.10">
    <property type="entry name" value="Multidrug resistance protein D"/>
    <property type="match status" value="1"/>
</dbReference>
<dbReference type="GO" id="GO:0005886">
    <property type="term" value="C:plasma membrane"/>
    <property type="evidence" value="ECO:0007669"/>
    <property type="project" value="TreeGrafter"/>
</dbReference>
<evidence type="ECO:0000256" key="1">
    <source>
        <dbReference type="ARBA" id="ARBA00004141"/>
    </source>
</evidence>
<feature type="domain" description="Major facilitator superfamily (MFS) profile" evidence="7">
    <location>
        <begin position="69"/>
        <end position="535"/>
    </location>
</feature>
<organism evidence="8 9">
    <name type="scientific">Gymnopilus junonius</name>
    <name type="common">Spectacular rustgill mushroom</name>
    <name type="synonym">Gymnopilus spectabilis subsp. junonius</name>
    <dbReference type="NCBI Taxonomy" id="109634"/>
    <lineage>
        <taxon>Eukaryota</taxon>
        <taxon>Fungi</taxon>
        <taxon>Dikarya</taxon>
        <taxon>Basidiomycota</taxon>
        <taxon>Agaricomycotina</taxon>
        <taxon>Agaricomycetes</taxon>
        <taxon>Agaricomycetidae</taxon>
        <taxon>Agaricales</taxon>
        <taxon>Agaricineae</taxon>
        <taxon>Hymenogastraceae</taxon>
        <taxon>Gymnopilus</taxon>
    </lineage>
</organism>
<proteinExistence type="predicted"/>
<feature type="transmembrane region" description="Helical" evidence="6">
    <location>
        <begin position="482"/>
        <end position="501"/>
    </location>
</feature>